<organism evidence="9 10">
    <name type="scientific">Candidatus Caccousia avicola</name>
    <dbReference type="NCBI Taxonomy" id="2840721"/>
    <lineage>
        <taxon>Bacteria</taxon>
        <taxon>Bacillati</taxon>
        <taxon>Bacillota</taxon>
        <taxon>Clostridia</taxon>
        <taxon>Eubacteriales</taxon>
        <taxon>Oscillospiraceae</taxon>
        <taxon>Oscillospiraceae incertae sedis</taxon>
        <taxon>Candidatus Caccousia</taxon>
    </lineage>
</organism>
<dbReference type="Pfam" id="PF03636">
    <property type="entry name" value="Glyco_hydro_65N"/>
    <property type="match status" value="1"/>
</dbReference>
<evidence type="ECO:0000256" key="2">
    <source>
        <dbReference type="ARBA" id="ARBA00022676"/>
    </source>
</evidence>
<name>A0A9D1AMK0_9FIRM</name>
<evidence type="ECO:0000313" key="10">
    <source>
        <dbReference type="Proteomes" id="UP000824242"/>
    </source>
</evidence>
<dbReference type="GO" id="GO:0016757">
    <property type="term" value="F:glycosyltransferase activity"/>
    <property type="evidence" value="ECO:0007669"/>
    <property type="project" value="UniProtKB-KW"/>
</dbReference>
<dbReference type="InterPro" id="IPR005194">
    <property type="entry name" value="Glyco_hydro_65_C"/>
</dbReference>
<accession>A0A9D1AMK0</accession>
<comment type="similarity">
    <text evidence="1">Belongs to the glycosyl hydrolase 65 family.</text>
</comment>
<evidence type="ECO:0000259" key="8">
    <source>
        <dbReference type="Pfam" id="PF03636"/>
    </source>
</evidence>
<evidence type="ECO:0000259" key="7">
    <source>
        <dbReference type="Pfam" id="PF03633"/>
    </source>
</evidence>
<dbReference type="InterPro" id="IPR008928">
    <property type="entry name" value="6-hairpin_glycosidase_sf"/>
</dbReference>
<proteinExistence type="inferred from homology"/>
<evidence type="ECO:0000256" key="3">
    <source>
        <dbReference type="ARBA" id="ARBA00022679"/>
    </source>
</evidence>
<feature type="binding site" evidence="5">
    <location>
        <begin position="608"/>
        <end position="609"/>
    </location>
    <ligand>
        <name>substrate</name>
    </ligand>
</feature>
<protein>
    <submittedName>
        <fullName evidence="9">Glycoside hydrolase family 65 protein</fullName>
    </submittedName>
</protein>
<dbReference type="PIRSF" id="PIRSF036289">
    <property type="entry name" value="Glycosyl_hydrolase_malt_phosph"/>
    <property type="match status" value="1"/>
</dbReference>
<dbReference type="InterPro" id="IPR005196">
    <property type="entry name" value="Glyco_hydro_65_N"/>
</dbReference>
<feature type="binding site" evidence="5">
    <location>
        <begin position="352"/>
        <end position="353"/>
    </location>
    <ligand>
        <name>substrate</name>
    </ligand>
</feature>
<dbReference type="Gene3D" id="2.60.420.10">
    <property type="entry name" value="Maltose phosphorylase, domain 3"/>
    <property type="match status" value="1"/>
</dbReference>
<feature type="domain" description="Glycoside hydrolase family 65 central catalytic" evidence="6">
    <location>
        <begin position="317"/>
        <end position="696"/>
    </location>
</feature>
<dbReference type="Proteomes" id="UP000824242">
    <property type="component" value="Unassembled WGS sequence"/>
</dbReference>
<evidence type="ECO:0000256" key="1">
    <source>
        <dbReference type="ARBA" id="ARBA00006768"/>
    </source>
</evidence>
<dbReference type="SUPFAM" id="SSF48208">
    <property type="entry name" value="Six-hairpin glycosidases"/>
    <property type="match status" value="1"/>
</dbReference>
<reference evidence="9" key="2">
    <citation type="journal article" date="2021" name="PeerJ">
        <title>Extensive microbial diversity within the chicken gut microbiome revealed by metagenomics and culture.</title>
        <authorList>
            <person name="Gilroy R."/>
            <person name="Ravi A."/>
            <person name="Getino M."/>
            <person name="Pursley I."/>
            <person name="Horton D.L."/>
            <person name="Alikhan N.F."/>
            <person name="Baker D."/>
            <person name="Gharbi K."/>
            <person name="Hall N."/>
            <person name="Watson M."/>
            <person name="Adriaenssens E.M."/>
            <person name="Foster-Nyarko E."/>
            <person name="Jarju S."/>
            <person name="Secka A."/>
            <person name="Antonio M."/>
            <person name="Oren A."/>
            <person name="Chaudhuri R.R."/>
            <person name="La Ragione R."/>
            <person name="Hildebrand F."/>
            <person name="Pallen M.J."/>
        </authorList>
    </citation>
    <scope>NUCLEOTIDE SEQUENCE</scope>
    <source>
        <strain evidence="9">ChiSxjej1B13-7958</strain>
    </source>
</reference>
<feature type="domain" description="Glycoside hydrolase family 65 N-terminal" evidence="8">
    <location>
        <begin position="14"/>
        <end position="248"/>
    </location>
</feature>
<sequence length="766" mass="86213">MNYKKEPLGWIIEEDVFDPRRTGKCESIFAQGNGYMNIRCTLEESYVGERRGAFITGTFNKALPDEVTELPNLPDVTEMKILVNGERFAMDAGKTEGYSRTFDLRTGEAVRVLDWTSPAGVTLRFSFRRFVSLKNEHLAAFRMEVTPLSGDVDLVIESGISSRTSNSGSQHCAEGEKRLVEGGALRLMTRTTQSDVPVVVHCLHKFTPAPAASLPVMERRRFVNRYTFHLAKDETLSMEKLAAYHTGRDVVFTSYGQPAGSTNAMQVCAAGDACIAKAAARSYEDLLAESAACWKPYWDEQDVVIESEDPFDQLGMRFALYHLNIMIRRDDSRVGIGAKGMTGEGYKGHSFWDTEMFLMPHYLFTDPKAARTLLEYRWRSLPGAFKKAEENGYSGAMFPWESAWLDDGEVTPLIGGADIVTGKSTPILTGMIEHHISADVSWGVWLYYLATGDDSYMDQCGCEILVETARFWSSRVEWQEDKGRYEIRDVIGPDEYKEHVDNNAFTNYLTAENLDRACDVIAQMREKWPNAYATLSAKYDLDALTAQFKDVRAKLYLPQPNADGIIAQNDQYLGLEKTDLSKYKAQTGVSSIYEDYSPHQMNQMMVSKQADLVMLLRVMPDLFDADTLRKNFLFYESRTLHDSSLSHGQHCVLASWLGLDEMALNMYRHAIDIDLGPNMSSSDEGIHSASMGNVWQCAVCGFAGLQWHADHLSLDNHLPACWKRLAFRVHYRGAVLRVEMTHDNMHITKLSGPSVKLVVNGVEDTL</sequence>
<keyword evidence="3" id="KW-0808">Transferase</keyword>
<dbReference type="PANTHER" id="PTHR11051">
    <property type="entry name" value="GLYCOSYL HYDROLASE-RELATED"/>
    <property type="match status" value="1"/>
</dbReference>
<dbReference type="PANTHER" id="PTHR11051:SF8">
    <property type="entry name" value="PROTEIN-GLUCOSYLGALACTOSYLHYDROXYLYSINE GLUCOSIDASE"/>
    <property type="match status" value="1"/>
</dbReference>
<keyword evidence="2" id="KW-0328">Glycosyltransferase</keyword>
<feature type="domain" description="Glycoside hydrolase family 65 C-terminal" evidence="7">
    <location>
        <begin position="705"/>
        <end position="762"/>
    </location>
</feature>
<keyword evidence="9" id="KW-0378">Hydrolase</keyword>
<dbReference type="Pfam" id="PF03633">
    <property type="entry name" value="Glyco_hydro_65C"/>
    <property type="match status" value="1"/>
</dbReference>
<dbReference type="InterPro" id="IPR012341">
    <property type="entry name" value="6hp_glycosidase-like_sf"/>
</dbReference>
<dbReference type="GO" id="GO:0030246">
    <property type="term" value="F:carbohydrate binding"/>
    <property type="evidence" value="ECO:0007669"/>
    <property type="project" value="InterPro"/>
</dbReference>
<dbReference type="InterPro" id="IPR017045">
    <property type="entry name" value="Malt_Pase/Glycosyl_Hdrlase"/>
</dbReference>
<dbReference type="Pfam" id="PF03632">
    <property type="entry name" value="Glyco_hydro_65m"/>
    <property type="match status" value="1"/>
</dbReference>
<dbReference type="EMBL" id="DVGZ01000012">
    <property type="protein sequence ID" value="HIR46225.1"/>
    <property type="molecule type" value="Genomic_DNA"/>
</dbReference>
<gene>
    <name evidence="9" type="ORF">IAB89_01000</name>
</gene>
<evidence type="ECO:0000256" key="5">
    <source>
        <dbReference type="PIRSR" id="PIRSR036289-51"/>
    </source>
</evidence>
<comment type="caution">
    <text evidence="9">The sequence shown here is derived from an EMBL/GenBank/DDBJ whole genome shotgun (WGS) entry which is preliminary data.</text>
</comment>
<evidence type="ECO:0000256" key="4">
    <source>
        <dbReference type="PIRSR" id="PIRSR036289-50"/>
    </source>
</evidence>
<reference evidence="9" key="1">
    <citation type="submission" date="2020-10" db="EMBL/GenBank/DDBJ databases">
        <authorList>
            <person name="Gilroy R."/>
        </authorList>
    </citation>
    <scope>NUCLEOTIDE SEQUENCE</scope>
    <source>
        <strain evidence="9">ChiSxjej1B13-7958</strain>
    </source>
</reference>
<dbReference type="InterPro" id="IPR037018">
    <property type="entry name" value="GH65_N"/>
</dbReference>
<dbReference type="AlphaFoldDB" id="A0A9D1AMK0"/>
<dbReference type="GO" id="GO:0004553">
    <property type="term" value="F:hydrolase activity, hydrolyzing O-glycosyl compounds"/>
    <property type="evidence" value="ECO:0007669"/>
    <property type="project" value="TreeGrafter"/>
</dbReference>
<dbReference type="InterPro" id="IPR011013">
    <property type="entry name" value="Gal_mutarotase_sf_dom"/>
</dbReference>
<evidence type="ECO:0000259" key="6">
    <source>
        <dbReference type="Pfam" id="PF03632"/>
    </source>
</evidence>
<feature type="active site" description="Proton donor" evidence="4">
    <location>
        <position position="495"/>
    </location>
</feature>
<dbReference type="SUPFAM" id="SSF74650">
    <property type="entry name" value="Galactose mutarotase-like"/>
    <property type="match status" value="1"/>
</dbReference>
<evidence type="ECO:0000313" key="9">
    <source>
        <dbReference type="EMBL" id="HIR46225.1"/>
    </source>
</evidence>
<dbReference type="Gene3D" id="1.50.10.10">
    <property type="match status" value="1"/>
</dbReference>
<dbReference type="InterPro" id="IPR005195">
    <property type="entry name" value="Glyco_hydro_65_M"/>
</dbReference>
<dbReference type="GO" id="GO:0005975">
    <property type="term" value="P:carbohydrate metabolic process"/>
    <property type="evidence" value="ECO:0007669"/>
    <property type="project" value="InterPro"/>
</dbReference>
<dbReference type="Gene3D" id="2.70.98.40">
    <property type="entry name" value="Glycoside hydrolase, family 65, N-terminal domain"/>
    <property type="match status" value="1"/>
</dbReference>